<feature type="compositionally biased region" description="Polar residues" evidence="1">
    <location>
        <begin position="20"/>
        <end position="29"/>
    </location>
</feature>
<evidence type="ECO:0000256" key="1">
    <source>
        <dbReference type="SAM" id="MobiDB-lite"/>
    </source>
</evidence>
<evidence type="ECO:0000313" key="2">
    <source>
        <dbReference type="EMBL" id="KAG2495512.1"/>
    </source>
</evidence>
<comment type="caution">
    <text evidence="2">The sequence shown here is derived from an EMBL/GenBank/DDBJ whole genome shotgun (WGS) entry which is preliminary data.</text>
</comment>
<feature type="region of interest" description="Disordered" evidence="1">
    <location>
        <begin position="1"/>
        <end position="34"/>
    </location>
</feature>
<sequence length="132" mass="13856">MVTLRKRKQSASPQSPPSPNQESAVNSRTGKVAFGPWLGPFDTNSEALLSGPLFLADPSGLIRGAPTPQPAVDSGSPKAPAAAGQQLYALVSKAAQREAAAGQARVPPKRVLRERARCGSTMAHHINQPRRG</sequence>
<name>A0A835Y2X2_9CHLO</name>
<accession>A0A835Y2X2</accession>
<organism evidence="2 3">
    <name type="scientific">Edaphochlamys debaryana</name>
    <dbReference type="NCBI Taxonomy" id="47281"/>
    <lineage>
        <taxon>Eukaryota</taxon>
        <taxon>Viridiplantae</taxon>
        <taxon>Chlorophyta</taxon>
        <taxon>core chlorophytes</taxon>
        <taxon>Chlorophyceae</taxon>
        <taxon>CS clade</taxon>
        <taxon>Chlamydomonadales</taxon>
        <taxon>Chlamydomonadales incertae sedis</taxon>
        <taxon>Edaphochlamys</taxon>
    </lineage>
</organism>
<protein>
    <submittedName>
        <fullName evidence="2">Uncharacterized protein</fullName>
    </submittedName>
</protein>
<dbReference type="EMBL" id="JAEHOE010000024">
    <property type="protein sequence ID" value="KAG2495512.1"/>
    <property type="molecule type" value="Genomic_DNA"/>
</dbReference>
<proteinExistence type="predicted"/>
<gene>
    <name evidence="2" type="ORF">HYH03_006455</name>
</gene>
<keyword evidence="3" id="KW-1185">Reference proteome</keyword>
<evidence type="ECO:0000313" key="3">
    <source>
        <dbReference type="Proteomes" id="UP000612055"/>
    </source>
</evidence>
<dbReference type="Proteomes" id="UP000612055">
    <property type="component" value="Unassembled WGS sequence"/>
</dbReference>
<dbReference type="AlphaFoldDB" id="A0A835Y2X2"/>
<feature type="region of interest" description="Disordered" evidence="1">
    <location>
        <begin position="60"/>
        <end position="80"/>
    </location>
</feature>
<reference evidence="2" key="1">
    <citation type="journal article" date="2020" name="bioRxiv">
        <title>Comparative genomics of Chlamydomonas.</title>
        <authorList>
            <person name="Craig R.J."/>
            <person name="Hasan A.R."/>
            <person name="Ness R.W."/>
            <person name="Keightley P.D."/>
        </authorList>
    </citation>
    <scope>NUCLEOTIDE SEQUENCE</scope>
    <source>
        <strain evidence="2">CCAP 11/70</strain>
    </source>
</reference>
<dbReference type="OrthoDB" id="546356at2759"/>